<reference evidence="2" key="1">
    <citation type="submission" date="2022-11" db="UniProtKB">
        <authorList>
            <consortium name="WormBaseParasite"/>
        </authorList>
    </citation>
    <scope>IDENTIFICATION</scope>
</reference>
<evidence type="ECO:0000313" key="2">
    <source>
        <dbReference type="WBParaSite" id="scaffold2514_cov148.g4979"/>
    </source>
</evidence>
<name>A0A915M0N2_MELJA</name>
<accession>A0A915M0N2</accession>
<dbReference type="Proteomes" id="UP000887561">
    <property type="component" value="Unplaced"/>
</dbReference>
<proteinExistence type="predicted"/>
<dbReference type="WBParaSite" id="scaffold2514_cov148.g4979">
    <property type="protein sequence ID" value="scaffold2514_cov148.g4979"/>
    <property type="gene ID" value="scaffold2514_cov148.g4979"/>
</dbReference>
<protein>
    <submittedName>
        <fullName evidence="2">Uncharacterized protein</fullName>
    </submittedName>
</protein>
<organism evidence="1 2">
    <name type="scientific">Meloidogyne javanica</name>
    <name type="common">Root-knot nematode worm</name>
    <dbReference type="NCBI Taxonomy" id="6303"/>
    <lineage>
        <taxon>Eukaryota</taxon>
        <taxon>Metazoa</taxon>
        <taxon>Ecdysozoa</taxon>
        <taxon>Nematoda</taxon>
        <taxon>Chromadorea</taxon>
        <taxon>Rhabditida</taxon>
        <taxon>Tylenchina</taxon>
        <taxon>Tylenchomorpha</taxon>
        <taxon>Tylenchoidea</taxon>
        <taxon>Meloidogynidae</taxon>
        <taxon>Meloidogyninae</taxon>
        <taxon>Meloidogyne</taxon>
        <taxon>Meloidogyne incognita group</taxon>
    </lineage>
</organism>
<dbReference type="AlphaFoldDB" id="A0A915M0N2"/>
<keyword evidence="1" id="KW-1185">Reference proteome</keyword>
<evidence type="ECO:0000313" key="1">
    <source>
        <dbReference type="Proteomes" id="UP000887561"/>
    </source>
</evidence>
<sequence>MVNGDRHEFTASGNPRAPSLDIVLDWVYRAWSELSKDLIVNSFVACGLSNPLDGSADSSIACFKSDGPIGERGLVVLREMRATSKGGDGRNEQSLIFDEEEGIGLENSAKAISRLFSSQLESNQWKGK</sequence>